<feature type="region of interest" description="Disordered" evidence="1">
    <location>
        <begin position="95"/>
        <end position="117"/>
    </location>
</feature>
<protein>
    <submittedName>
        <fullName evidence="2">Uncharacterized protein</fullName>
    </submittedName>
</protein>
<feature type="compositionally biased region" description="Polar residues" evidence="1">
    <location>
        <begin position="100"/>
        <end position="116"/>
    </location>
</feature>
<evidence type="ECO:0000313" key="3">
    <source>
        <dbReference type="Proteomes" id="UP000219412"/>
    </source>
</evidence>
<name>A0A285UNX1_9STAP</name>
<gene>
    <name evidence="2" type="ORF">SAMN05878391_1633</name>
</gene>
<dbReference type="EMBL" id="OBQF01000003">
    <property type="protein sequence ID" value="SOC42336.1"/>
    <property type="molecule type" value="Genomic_DNA"/>
</dbReference>
<reference evidence="3" key="1">
    <citation type="submission" date="2017-08" db="EMBL/GenBank/DDBJ databases">
        <authorList>
            <person name="Varghese N."/>
            <person name="Submissions S."/>
        </authorList>
    </citation>
    <scope>NUCLEOTIDE SEQUENCE [LARGE SCALE GENOMIC DNA]</scope>
    <source>
        <strain evidence="3">DSM 23173</strain>
    </source>
</reference>
<proteinExistence type="predicted"/>
<evidence type="ECO:0000256" key="1">
    <source>
        <dbReference type="SAM" id="MobiDB-lite"/>
    </source>
</evidence>
<evidence type="ECO:0000313" key="2">
    <source>
        <dbReference type="EMBL" id="SOC42336.1"/>
    </source>
</evidence>
<sequence length="175" mass="20412">MACSFNDYFEMSNQIFSRAAHPMVFSRLSEQNIFQPAHPRMILRLSEQNIFQPAHPGMTLRLSEQNIFQPAHPRMILRLGEQNFSWPAHSMPVPMMNEHPLTQSSKQRQPNKNKAGQKSLLVHHFNKDRLHYLFRLRPVPPPAVSGCLRRIWISVRLHGPARPHLPFVPFPSLWL</sequence>
<organism evidence="2 3">
    <name type="scientific">Salinicoccus kekensis</name>
    <dbReference type="NCBI Taxonomy" id="714307"/>
    <lineage>
        <taxon>Bacteria</taxon>
        <taxon>Bacillati</taxon>
        <taxon>Bacillota</taxon>
        <taxon>Bacilli</taxon>
        <taxon>Bacillales</taxon>
        <taxon>Staphylococcaceae</taxon>
        <taxon>Salinicoccus</taxon>
    </lineage>
</organism>
<accession>A0A285UNX1</accession>
<dbReference type="Proteomes" id="UP000219412">
    <property type="component" value="Unassembled WGS sequence"/>
</dbReference>
<keyword evidence="3" id="KW-1185">Reference proteome</keyword>
<dbReference type="AlphaFoldDB" id="A0A285UNX1"/>